<organism evidence="1 2">
    <name type="scientific">Trichinella nativa</name>
    <dbReference type="NCBI Taxonomy" id="6335"/>
    <lineage>
        <taxon>Eukaryota</taxon>
        <taxon>Metazoa</taxon>
        <taxon>Ecdysozoa</taxon>
        <taxon>Nematoda</taxon>
        <taxon>Enoplea</taxon>
        <taxon>Dorylaimia</taxon>
        <taxon>Trichinellida</taxon>
        <taxon>Trichinellidae</taxon>
        <taxon>Trichinella</taxon>
    </lineage>
</organism>
<evidence type="ECO:0000313" key="2">
    <source>
        <dbReference type="Proteomes" id="UP000243006"/>
    </source>
</evidence>
<feature type="non-terminal residue" evidence="1">
    <location>
        <position position="1"/>
    </location>
</feature>
<sequence>PKPLTGVAESIEDLKKETADLQMSPLHSNILNSTSSHSAAVLESEVYFETIDVKEWWNDAIRCG</sequence>
<name>A0A1Y3EFT5_9BILA</name>
<comment type="caution">
    <text evidence="1">The sequence shown here is derived from an EMBL/GenBank/DDBJ whole genome shotgun (WGS) entry which is preliminary data.</text>
</comment>
<evidence type="ECO:0000313" key="1">
    <source>
        <dbReference type="EMBL" id="OUC42686.1"/>
    </source>
</evidence>
<dbReference type="EMBL" id="LVZM01017143">
    <property type="protein sequence ID" value="OUC42686.1"/>
    <property type="molecule type" value="Genomic_DNA"/>
</dbReference>
<accession>A0A1Y3EFT5</accession>
<gene>
    <name evidence="1" type="ORF">D917_10297</name>
</gene>
<reference evidence="1 2" key="1">
    <citation type="submission" date="2015-04" db="EMBL/GenBank/DDBJ databases">
        <title>Draft genome of the roundworm Trichinella nativa.</title>
        <authorList>
            <person name="Mitreva M."/>
        </authorList>
    </citation>
    <scope>NUCLEOTIDE SEQUENCE [LARGE SCALE GENOMIC DNA]</scope>
    <source>
        <strain evidence="1 2">ISS45</strain>
    </source>
</reference>
<proteinExistence type="predicted"/>
<protein>
    <submittedName>
        <fullName evidence="1">Uncharacterized protein</fullName>
    </submittedName>
</protein>
<dbReference type="AlphaFoldDB" id="A0A1Y3EFT5"/>
<dbReference type="Proteomes" id="UP000243006">
    <property type="component" value="Unassembled WGS sequence"/>
</dbReference>